<gene>
    <name evidence="8" type="ORF">L211DRAFT_690480</name>
</gene>
<accession>A0A3N4LBB4</accession>
<evidence type="ECO:0000313" key="8">
    <source>
        <dbReference type="EMBL" id="RPB18742.1"/>
    </source>
</evidence>
<dbReference type="SMART" id="SM00906">
    <property type="entry name" value="Fungal_trans"/>
    <property type="match status" value="1"/>
</dbReference>
<evidence type="ECO:0000256" key="4">
    <source>
        <dbReference type="ARBA" id="ARBA00023163"/>
    </source>
</evidence>
<feature type="region of interest" description="Disordered" evidence="6">
    <location>
        <begin position="234"/>
        <end position="253"/>
    </location>
</feature>
<evidence type="ECO:0000256" key="6">
    <source>
        <dbReference type="SAM" id="MobiDB-lite"/>
    </source>
</evidence>
<dbReference type="GO" id="GO:0008270">
    <property type="term" value="F:zinc ion binding"/>
    <property type="evidence" value="ECO:0007669"/>
    <property type="project" value="InterPro"/>
</dbReference>
<keyword evidence="1" id="KW-0862">Zinc</keyword>
<dbReference type="InParanoid" id="A0A3N4LBB4"/>
<name>A0A3N4LBB4_9PEZI</name>
<evidence type="ECO:0000256" key="2">
    <source>
        <dbReference type="ARBA" id="ARBA00023015"/>
    </source>
</evidence>
<evidence type="ECO:0000259" key="7">
    <source>
        <dbReference type="SMART" id="SM00906"/>
    </source>
</evidence>
<dbReference type="InterPro" id="IPR052073">
    <property type="entry name" value="Amide_Lactam_Regulators"/>
</dbReference>
<keyword evidence="4" id="KW-0804">Transcription</keyword>
<keyword evidence="3" id="KW-0238">DNA-binding</keyword>
<evidence type="ECO:0000313" key="9">
    <source>
        <dbReference type="Proteomes" id="UP000267821"/>
    </source>
</evidence>
<protein>
    <recommendedName>
        <fullName evidence="7">Xylanolytic transcriptional activator regulatory domain-containing protein</fullName>
    </recommendedName>
</protein>
<dbReference type="CDD" id="cd12148">
    <property type="entry name" value="fungal_TF_MHR"/>
    <property type="match status" value="1"/>
</dbReference>
<evidence type="ECO:0000256" key="5">
    <source>
        <dbReference type="ARBA" id="ARBA00023242"/>
    </source>
</evidence>
<proteinExistence type="predicted"/>
<dbReference type="AlphaFoldDB" id="A0A3N4LBB4"/>
<dbReference type="GO" id="GO:0003677">
    <property type="term" value="F:DNA binding"/>
    <property type="evidence" value="ECO:0007669"/>
    <property type="project" value="UniProtKB-KW"/>
</dbReference>
<keyword evidence="9" id="KW-1185">Reference proteome</keyword>
<feature type="domain" description="Xylanolytic transcriptional activator regulatory" evidence="7">
    <location>
        <begin position="34"/>
        <end position="110"/>
    </location>
</feature>
<dbReference type="GO" id="GO:0006351">
    <property type="term" value="P:DNA-templated transcription"/>
    <property type="evidence" value="ECO:0007669"/>
    <property type="project" value="InterPro"/>
</dbReference>
<evidence type="ECO:0000256" key="3">
    <source>
        <dbReference type="ARBA" id="ARBA00023125"/>
    </source>
</evidence>
<reference evidence="8 9" key="1">
    <citation type="journal article" date="2018" name="Nat. Ecol. Evol.">
        <title>Pezizomycetes genomes reveal the molecular basis of ectomycorrhizal truffle lifestyle.</title>
        <authorList>
            <person name="Murat C."/>
            <person name="Payen T."/>
            <person name="Noel B."/>
            <person name="Kuo A."/>
            <person name="Morin E."/>
            <person name="Chen J."/>
            <person name="Kohler A."/>
            <person name="Krizsan K."/>
            <person name="Balestrini R."/>
            <person name="Da Silva C."/>
            <person name="Montanini B."/>
            <person name="Hainaut M."/>
            <person name="Levati E."/>
            <person name="Barry K.W."/>
            <person name="Belfiori B."/>
            <person name="Cichocki N."/>
            <person name="Clum A."/>
            <person name="Dockter R.B."/>
            <person name="Fauchery L."/>
            <person name="Guy J."/>
            <person name="Iotti M."/>
            <person name="Le Tacon F."/>
            <person name="Lindquist E.A."/>
            <person name="Lipzen A."/>
            <person name="Malagnac F."/>
            <person name="Mello A."/>
            <person name="Molinier V."/>
            <person name="Miyauchi S."/>
            <person name="Poulain J."/>
            <person name="Riccioni C."/>
            <person name="Rubini A."/>
            <person name="Sitrit Y."/>
            <person name="Splivallo R."/>
            <person name="Traeger S."/>
            <person name="Wang M."/>
            <person name="Zifcakova L."/>
            <person name="Wipf D."/>
            <person name="Zambonelli A."/>
            <person name="Paolocci F."/>
            <person name="Nowrousian M."/>
            <person name="Ottonello S."/>
            <person name="Baldrian P."/>
            <person name="Spatafora J.W."/>
            <person name="Henrissat B."/>
            <person name="Nagy L.G."/>
            <person name="Aury J.M."/>
            <person name="Wincker P."/>
            <person name="Grigoriev I.V."/>
            <person name="Bonfante P."/>
            <person name="Martin F.M."/>
        </authorList>
    </citation>
    <scope>NUCLEOTIDE SEQUENCE [LARGE SCALE GENOMIC DNA]</scope>
    <source>
        <strain evidence="8 9">ATCC MYA-4762</strain>
    </source>
</reference>
<evidence type="ECO:0000256" key="1">
    <source>
        <dbReference type="ARBA" id="ARBA00022833"/>
    </source>
</evidence>
<keyword evidence="5" id="KW-0539">Nucleus</keyword>
<dbReference type="InterPro" id="IPR007219">
    <property type="entry name" value="XnlR_reg_dom"/>
</dbReference>
<organism evidence="8 9">
    <name type="scientific">Terfezia boudieri ATCC MYA-4762</name>
    <dbReference type="NCBI Taxonomy" id="1051890"/>
    <lineage>
        <taxon>Eukaryota</taxon>
        <taxon>Fungi</taxon>
        <taxon>Dikarya</taxon>
        <taxon>Ascomycota</taxon>
        <taxon>Pezizomycotina</taxon>
        <taxon>Pezizomycetes</taxon>
        <taxon>Pezizales</taxon>
        <taxon>Pezizaceae</taxon>
        <taxon>Terfezia</taxon>
    </lineage>
</organism>
<dbReference type="EMBL" id="ML121610">
    <property type="protein sequence ID" value="RPB18742.1"/>
    <property type="molecule type" value="Genomic_DNA"/>
</dbReference>
<dbReference type="PANTHER" id="PTHR47171">
    <property type="entry name" value="FARA-RELATED"/>
    <property type="match status" value="1"/>
</dbReference>
<sequence>MLFSIDHEKDRLSVIQSMFLLQFWWGMPGEYKDQSYWVAGALRISQSMGLHRSTRESWAKGILDEQEQMLWRKMWWALYICDRQIAASMGKPVLIQDEDCDVEGLSVQDFPTEPKETALFMIENVKLTRVLHEILKCEFTLAPKAADVGAVLPSDRALRRERCQRMLEDWQRALPPELGGDPLVTADNPETTAGNQQFYKRLMQLIFKIYFQSYELLLHRPIFDKGPIASSATTSLGSGRVSEGGPFANAPPSTPAPIASHAAKMITEHGREVYAICNRDVRYLPLNYVSFLFAALSVQMVELKSIDIEKKRMVRGDVKFNLFLLENLAEMYPIAAWYRKLLVKILNETEAAEGMAQHQDVTDKSRAPCSSGSQGRVERIDESHLRSIQRDMPSLNTNLSSGSQCPQQRQDTDLHHLNEIPYESVPTLSESAYRNFQNAHPHYNPHHAHHNINFYQLPLSPQDGSGGYSHVSGSQGGLPAETIQPPVSPAYNSFGAPSLEANNHRIRCMGISTNTHGYIRYCNAQNSDKWPQ</sequence>
<feature type="region of interest" description="Disordered" evidence="6">
    <location>
        <begin position="355"/>
        <end position="383"/>
    </location>
</feature>
<dbReference type="Pfam" id="PF04082">
    <property type="entry name" value="Fungal_trans"/>
    <property type="match status" value="1"/>
</dbReference>
<dbReference type="PANTHER" id="PTHR47171:SF1">
    <property type="entry name" value="ZN(II)2CYS6 TRANSCRIPTION FACTOR (EUROFUNG)"/>
    <property type="match status" value="1"/>
</dbReference>
<dbReference type="Proteomes" id="UP000267821">
    <property type="component" value="Unassembled WGS sequence"/>
</dbReference>
<dbReference type="OrthoDB" id="5121955at2759"/>
<dbReference type="STRING" id="1051890.A0A3N4LBB4"/>
<keyword evidence="2" id="KW-0805">Transcription regulation</keyword>